<evidence type="ECO:0000313" key="2">
    <source>
        <dbReference type="Proteomes" id="UP000001683"/>
    </source>
</evidence>
<keyword evidence="2" id="KW-1185">Reference proteome</keyword>
<dbReference type="OrthoDB" id="9796085at2"/>
<dbReference type="Pfam" id="PF04199">
    <property type="entry name" value="Cyclase"/>
    <property type="match status" value="1"/>
</dbReference>
<dbReference type="GO" id="GO:0019441">
    <property type="term" value="P:L-tryptophan catabolic process to kynurenine"/>
    <property type="evidence" value="ECO:0007669"/>
    <property type="project" value="InterPro"/>
</dbReference>
<name>B2A0H9_NATTJ</name>
<reference evidence="1 2" key="2">
    <citation type="journal article" date="2011" name="J. Bacteriol.">
        <title>Complete genome sequence of the anaerobic, halophilic alkalithermophile Natranaerobius thermophilus JW/NM-WN-LF.</title>
        <authorList>
            <person name="Zhao B."/>
            <person name="Mesbah N.M."/>
            <person name="Dalin E."/>
            <person name="Goodwin L."/>
            <person name="Nolan M."/>
            <person name="Pitluck S."/>
            <person name="Chertkov O."/>
            <person name="Brettin T.S."/>
            <person name="Han J."/>
            <person name="Larimer F.W."/>
            <person name="Land M.L."/>
            <person name="Hauser L."/>
            <person name="Kyrpides N."/>
            <person name="Wiegel J."/>
        </authorList>
    </citation>
    <scope>NUCLEOTIDE SEQUENCE [LARGE SCALE GENOMIC DNA]</scope>
    <source>
        <strain evidence="2">ATCC BAA-1301 / DSM 18059 / JW/NM-WN-LF</strain>
    </source>
</reference>
<accession>B2A0H9</accession>
<dbReference type="Gene3D" id="3.50.30.50">
    <property type="entry name" value="Putative cyclase"/>
    <property type="match status" value="1"/>
</dbReference>
<dbReference type="STRING" id="457570.Nther_0956"/>
<dbReference type="InterPro" id="IPR037175">
    <property type="entry name" value="KFase_sf"/>
</dbReference>
<evidence type="ECO:0000313" key="1">
    <source>
        <dbReference type="EMBL" id="ACB84540.1"/>
    </source>
</evidence>
<dbReference type="InterPro" id="IPR007325">
    <property type="entry name" value="KFase/CYL"/>
</dbReference>
<protein>
    <submittedName>
        <fullName evidence="1">Cyclase family protein</fullName>
    </submittedName>
</protein>
<dbReference type="AlphaFoldDB" id="B2A0H9"/>
<dbReference type="eggNOG" id="COG1878">
    <property type="taxonomic scope" value="Bacteria"/>
</dbReference>
<dbReference type="RefSeq" id="WP_012447418.1">
    <property type="nucleotide sequence ID" value="NC_010718.1"/>
</dbReference>
<dbReference type="SUPFAM" id="SSF102198">
    <property type="entry name" value="Putative cyclase"/>
    <property type="match status" value="1"/>
</dbReference>
<dbReference type="PANTHER" id="PTHR31118:SF32">
    <property type="entry name" value="KYNURENINE FORMAMIDASE"/>
    <property type="match status" value="1"/>
</dbReference>
<dbReference type="KEGG" id="nth:Nther_0956"/>
<dbReference type="Proteomes" id="UP000001683">
    <property type="component" value="Chromosome"/>
</dbReference>
<dbReference type="PANTHER" id="PTHR31118">
    <property type="entry name" value="CYCLASE-LIKE PROTEIN 2"/>
    <property type="match status" value="1"/>
</dbReference>
<dbReference type="EMBL" id="CP001034">
    <property type="protein sequence ID" value="ACB84540.1"/>
    <property type="molecule type" value="Genomic_DNA"/>
</dbReference>
<dbReference type="HOGENOM" id="CLU_030671_3_0_9"/>
<dbReference type="GO" id="GO:0004061">
    <property type="term" value="F:arylformamidase activity"/>
    <property type="evidence" value="ECO:0007669"/>
    <property type="project" value="InterPro"/>
</dbReference>
<gene>
    <name evidence="1" type="ordered locus">Nther_0956</name>
</gene>
<organism evidence="1 2">
    <name type="scientific">Natranaerobius thermophilus (strain ATCC BAA-1301 / DSM 18059 / JW/NM-WN-LF)</name>
    <dbReference type="NCBI Taxonomy" id="457570"/>
    <lineage>
        <taxon>Bacteria</taxon>
        <taxon>Bacillati</taxon>
        <taxon>Bacillota</taxon>
        <taxon>Clostridia</taxon>
        <taxon>Natranaerobiales</taxon>
        <taxon>Natranaerobiaceae</taxon>
        <taxon>Natranaerobius</taxon>
    </lineage>
</organism>
<reference evidence="1 2" key="1">
    <citation type="submission" date="2008-04" db="EMBL/GenBank/DDBJ databases">
        <title>Complete sequence of chromosome of Natranaerobius thermophilus JW/NM-WN-LF.</title>
        <authorList>
            <consortium name="US DOE Joint Genome Institute"/>
            <person name="Copeland A."/>
            <person name="Lucas S."/>
            <person name="Lapidus A."/>
            <person name="Glavina del Rio T."/>
            <person name="Dalin E."/>
            <person name="Tice H."/>
            <person name="Bruce D."/>
            <person name="Goodwin L."/>
            <person name="Pitluck S."/>
            <person name="Chertkov O."/>
            <person name="Brettin T."/>
            <person name="Detter J.C."/>
            <person name="Han C."/>
            <person name="Kuske C.R."/>
            <person name="Schmutz J."/>
            <person name="Larimer F."/>
            <person name="Land M."/>
            <person name="Hauser L."/>
            <person name="Kyrpides N."/>
            <person name="Lykidis A."/>
            <person name="Mesbah N.M."/>
            <person name="Wiegel J."/>
        </authorList>
    </citation>
    <scope>NUCLEOTIDE SEQUENCE [LARGE SCALE GENOMIC DNA]</scope>
    <source>
        <strain evidence="2">ATCC BAA-1301 / DSM 18059 / JW/NM-WN-LF</strain>
    </source>
</reference>
<proteinExistence type="predicted"/>
<sequence>MNVKGFIDVTMTAYHGLKGFPTPWILDYQMEATATHETHNRSVTKLSTSTHTGTHIDVPAHFLRNGATLDKFSIEDFLGTGYLLDFSYKNSLDGIDIQDIKETGYQIGAGDIVIFRTDWSDHFPSKKYFSQAPFITQAAADFLCERNVKAIGVDTASVEDPRELSPQKASAIHQKLLGSGMYIIEGLTELKQIPEGQIEIICFPLKLKSADGAPARVALKPVK</sequence>
<dbReference type="InParanoid" id="B2A0H9"/>